<dbReference type="AlphaFoldDB" id="E6QMZ4"/>
<sequence>MDGIMVRLLFPLVRQLERSETSASRRSLMAWLNSLGLVPISRLAVFIWQVHLPLILGDTIPLGR</sequence>
<gene>
    <name evidence="1" type="ORF">CARN6_2098</name>
</gene>
<protein>
    <submittedName>
        <fullName evidence="1">Uncharacterized protein</fullName>
    </submittedName>
</protein>
<accession>E6QMZ4</accession>
<evidence type="ECO:0000313" key="1">
    <source>
        <dbReference type="EMBL" id="CBI08615.1"/>
    </source>
</evidence>
<organism evidence="1">
    <name type="scientific">mine drainage metagenome</name>
    <dbReference type="NCBI Taxonomy" id="410659"/>
    <lineage>
        <taxon>unclassified sequences</taxon>
        <taxon>metagenomes</taxon>
        <taxon>ecological metagenomes</taxon>
    </lineage>
</organism>
<comment type="caution">
    <text evidence="1">The sequence shown here is derived from an EMBL/GenBank/DDBJ whole genome shotgun (WGS) entry which is preliminary data.</text>
</comment>
<reference evidence="1" key="1">
    <citation type="submission" date="2009-10" db="EMBL/GenBank/DDBJ databases">
        <title>Diversity of trophic interactions inside an arsenic-rich microbial ecosystem.</title>
        <authorList>
            <person name="Bertin P.N."/>
            <person name="Heinrich-Salmeron A."/>
            <person name="Pelletier E."/>
            <person name="Goulhen-Chollet F."/>
            <person name="Arsene-Ploetze F."/>
            <person name="Gallien S."/>
            <person name="Calteau A."/>
            <person name="Vallenet D."/>
            <person name="Casiot C."/>
            <person name="Chane-Woon-Ming B."/>
            <person name="Giloteaux L."/>
            <person name="Barakat M."/>
            <person name="Bonnefoy V."/>
            <person name="Bruneel O."/>
            <person name="Chandler M."/>
            <person name="Cleiss J."/>
            <person name="Duran R."/>
            <person name="Elbaz-Poulichet F."/>
            <person name="Fonknechten N."/>
            <person name="Lauga B."/>
            <person name="Mornico D."/>
            <person name="Ortet P."/>
            <person name="Schaeffer C."/>
            <person name="Siguier P."/>
            <person name="Alexander Thil Smith A."/>
            <person name="Van Dorsselaer A."/>
            <person name="Weissenbach J."/>
            <person name="Medigue C."/>
            <person name="Le Paslier D."/>
        </authorList>
    </citation>
    <scope>NUCLEOTIDE SEQUENCE</scope>
</reference>
<dbReference type="EMBL" id="CABQ01000242">
    <property type="protein sequence ID" value="CBI08615.1"/>
    <property type="molecule type" value="Genomic_DNA"/>
</dbReference>
<name>E6QMZ4_9ZZZZ</name>
<proteinExistence type="predicted"/>